<keyword evidence="1" id="KW-0732">Signal</keyword>
<proteinExistence type="predicted"/>
<dbReference type="Proteomes" id="UP000799428">
    <property type="component" value="Unassembled WGS sequence"/>
</dbReference>
<gene>
    <name evidence="2" type="ORF">K504DRAFT_453755</name>
</gene>
<evidence type="ECO:0000256" key="1">
    <source>
        <dbReference type="SAM" id="SignalP"/>
    </source>
</evidence>
<protein>
    <submittedName>
        <fullName evidence="2">Uncharacterized protein</fullName>
    </submittedName>
</protein>
<accession>A0A6G1KCY7</accession>
<feature type="chain" id="PRO_5026057530" evidence="1">
    <location>
        <begin position="17"/>
        <end position="330"/>
    </location>
</feature>
<organism evidence="2 3">
    <name type="scientific">Pleomassaria siparia CBS 279.74</name>
    <dbReference type="NCBI Taxonomy" id="1314801"/>
    <lineage>
        <taxon>Eukaryota</taxon>
        <taxon>Fungi</taxon>
        <taxon>Dikarya</taxon>
        <taxon>Ascomycota</taxon>
        <taxon>Pezizomycotina</taxon>
        <taxon>Dothideomycetes</taxon>
        <taxon>Pleosporomycetidae</taxon>
        <taxon>Pleosporales</taxon>
        <taxon>Pleomassariaceae</taxon>
        <taxon>Pleomassaria</taxon>
    </lineage>
</organism>
<sequence length="330" mass="34523">MHTSALFLFVVGLSAAAPVPGHKDNANVTLTSTPVSVKTLKTIYTPTTSYKTSSTEYWSTLPLTNTSTKTSTITSTTKIHSNHTGVFSSNFTIRTPPTPKPTKACIMWSTVASERHVHNNYTTSCTTKPAVPAVSTTYCNSSYPIKSNTSCTTTATSLPPPPSHAFQKPWIIAPPPPPPLSKRSTPICSNKNTTTATTSCAAIKLSTTTTVPVVGVTASSASASKSETIKYSDTTSKIAPFSVPGHLKCTFQATFNIKQTSTVKQASTAKQTSTITPAALTAIATSRRNGTVACPTPTPKQFQGAAGSDSGFVAAFAASFAAVIFSGRAR</sequence>
<evidence type="ECO:0000313" key="2">
    <source>
        <dbReference type="EMBL" id="KAF2710684.1"/>
    </source>
</evidence>
<feature type="signal peptide" evidence="1">
    <location>
        <begin position="1"/>
        <end position="16"/>
    </location>
</feature>
<name>A0A6G1KCY7_9PLEO</name>
<dbReference type="AlphaFoldDB" id="A0A6G1KCY7"/>
<evidence type="ECO:0000313" key="3">
    <source>
        <dbReference type="Proteomes" id="UP000799428"/>
    </source>
</evidence>
<dbReference type="EMBL" id="MU005768">
    <property type="protein sequence ID" value="KAF2710684.1"/>
    <property type="molecule type" value="Genomic_DNA"/>
</dbReference>
<reference evidence="2" key="1">
    <citation type="journal article" date="2020" name="Stud. Mycol.">
        <title>101 Dothideomycetes genomes: a test case for predicting lifestyles and emergence of pathogens.</title>
        <authorList>
            <person name="Haridas S."/>
            <person name="Albert R."/>
            <person name="Binder M."/>
            <person name="Bloem J."/>
            <person name="Labutti K."/>
            <person name="Salamov A."/>
            <person name="Andreopoulos B."/>
            <person name="Baker S."/>
            <person name="Barry K."/>
            <person name="Bills G."/>
            <person name="Bluhm B."/>
            <person name="Cannon C."/>
            <person name="Castanera R."/>
            <person name="Culley D."/>
            <person name="Daum C."/>
            <person name="Ezra D."/>
            <person name="Gonzalez J."/>
            <person name="Henrissat B."/>
            <person name="Kuo A."/>
            <person name="Liang C."/>
            <person name="Lipzen A."/>
            <person name="Lutzoni F."/>
            <person name="Magnuson J."/>
            <person name="Mondo S."/>
            <person name="Nolan M."/>
            <person name="Ohm R."/>
            <person name="Pangilinan J."/>
            <person name="Park H.-J."/>
            <person name="Ramirez L."/>
            <person name="Alfaro M."/>
            <person name="Sun H."/>
            <person name="Tritt A."/>
            <person name="Yoshinaga Y."/>
            <person name="Zwiers L.-H."/>
            <person name="Turgeon B."/>
            <person name="Goodwin S."/>
            <person name="Spatafora J."/>
            <person name="Crous P."/>
            <person name="Grigoriev I."/>
        </authorList>
    </citation>
    <scope>NUCLEOTIDE SEQUENCE</scope>
    <source>
        <strain evidence="2">CBS 279.74</strain>
    </source>
</reference>
<keyword evidence="3" id="KW-1185">Reference proteome</keyword>